<evidence type="ECO:0000313" key="1">
    <source>
        <dbReference type="EMBL" id="CEK58095.1"/>
    </source>
</evidence>
<organism evidence="1">
    <name type="scientific">Arion vulgaris</name>
    <dbReference type="NCBI Taxonomy" id="1028688"/>
    <lineage>
        <taxon>Eukaryota</taxon>
        <taxon>Metazoa</taxon>
        <taxon>Spiralia</taxon>
        <taxon>Lophotrochozoa</taxon>
        <taxon>Mollusca</taxon>
        <taxon>Gastropoda</taxon>
        <taxon>Heterobranchia</taxon>
        <taxon>Euthyneura</taxon>
        <taxon>Panpulmonata</taxon>
        <taxon>Eupulmonata</taxon>
        <taxon>Stylommatophora</taxon>
        <taxon>Helicina</taxon>
        <taxon>Arionoidea</taxon>
        <taxon>Arionidae</taxon>
        <taxon>Arion</taxon>
    </lineage>
</organism>
<name>A0A0B6YRH5_9EUPU</name>
<protein>
    <submittedName>
        <fullName evidence="1">Uncharacterized protein</fullName>
    </submittedName>
</protein>
<dbReference type="AlphaFoldDB" id="A0A0B6YRH5"/>
<accession>A0A0B6YRH5</accession>
<gene>
    <name evidence="1" type="primary">ORF31994</name>
</gene>
<feature type="non-terminal residue" evidence="1">
    <location>
        <position position="1"/>
    </location>
</feature>
<proteinExistence type="predicted"/>
<dbReference type="EMBL" id="HACG01011230">
    <property type="protein sequence ID" value="CEK58095.1"/>
    <property type="molecule type" value="Transcribed_RNA"/>
</dbReference>
<reference evidence="1" key="1">
    <citation type="submission" date="2014-12" db="EMBL/GenBank/DDBJ databases">
        <title>Insight into the proteome of Arion vulgaris.</title>
        <authorList>
            <person name="Aradska J."/>
            <person name="Bulat T."/>
            <person name="Smidak R."/>
            <person name="Sarate P."/>
            <person name="Gangsoo J."/>
            <person name="Sialana F."/>
            <person name="Bilban M."/>
            <person name="Lubec G."/>
        </authorList>
    </citation>
    <scope>NUCLEOTIDE SEQUENCE</scope>
    <source>
        <tissue evidence="1">Skin</tissue>
    </source>
</reference>
<sequence length="94" mass="11303">KACYRKIFARVYKRINYLSSYLIELKSQMKRKSCEEREPYGLDDVKHQHISLKRNYSSLEIAEAWLNNLKDTYRRIRLEKTSILEELGAARHPK</sequence>
<feature type="non-terminal residue" evidence="1">
    <location>
        <position position="94"/>
    </location>
</feature>